<gene>
    <name evidence="5" type="ORF">S58_72480</name>
</gene>
<dbReference type="EMBL" id="AP012603">
    <property type="protein sequence ID" value="BAM93212.1"/>
    <property type="molecule type" value="Genomic_DNA"/>
</dbReference>
<dbReference type="SUPFAM" id="SSF56300">
    <property type="entry name" value="Metallo-dependent phosphatases"/>
    <property type="match status" value="1"/>
</dbReference>
<proteinExistence type="predicted"/>
<evidence type="ECO:0000313" key="5">
    <source>
        <dbReference type="EMBL" id="BAM93212.1"/>
    </source>
</evidence>
<dbReference type="Proteomes" id="UP000011841">
    <property type="component" value="Chromosome"/>
</dbReference>
<organism evidence="5 6">
    <name type="scientific">Bradyrhizobium oligotrophicum S58</name>
    <dbReference type="NCBI Taxonomy" id="1245469"/>
    <lineage>
        <taxon>Bacteria</taxon>
        <taxon>Pseudomonadati</taxon>
        <taxon>Pseudomonadota</taxon>
        <taxon>Alphaproteobacteria</taxon>
        <taxon>Hyphomicrobiales</taxon>
        <taxon>Nitrobacteraceae</taxon>
        <taxon>Bradyrhizobium</taxon>
    </lineage>
</organism>
<dbReference type="OrthoDB" id="8421704at2"/>
<dbReference type="InterPro" id="IPR029052">
    <property type="entry name" value="Metallo-depent_PP-like"/>
</dbReference>
<dbReference type="PANTHER" id="PTHR10161">
    <property type="entry name" value="TARTRATE-RESISTANT ACID PHOSPHATASE TYPE 5"/>
    <property type="match status" value="1"/>
</dbReference>
<dbReference type="STRING" id="1245469.S58_72480"/>
<dbReference type="PANTHER" id="PTHR10161:SF14">
    <property type="entry name" value="TARTRATE-RESISTANT ACID PHOSPHATASE TYPE 5"/>
    <property type="match status" value="1"/>
</dbReference>
<dbReference type="RefSeq" id="WP_015670283.1">
    <property type="nucleotide sequence ID" value="NC_020453.1"/>
</dbReference>
<dbReference type="Pfam" id="PF00149">
    <property type="entry name" value="Metallophos"/>
    <property type="match status" value="1"/>
</dbReference>
<dbReference type="Gene3D" id="3.60.21.10">
    <property type="match status" value="1"/>
</dbReference>
<dbReference type="PATRIC" id="fig|1245469.3.peg.7407"/>
<accession>M4ZH73</accession>
<dbReference type="GeneID" id="301820960"/>
<feature type="region of interest" description="Disordered" evidence="3">
    <location>
        <begin position="389"/>
        <end position="437"/>
    </location>
</feature>
<dbReference type="HOGENOM" id="CLU_626539_0_0_5"/>
<keyword evidence="1" id="KW-0732">Signal</keyword>
<name>M4ZH73_9BRAD</name>
<feature type="domain" description="Calcineurin-like phosphoesterase" evidence="4">
    <location>
        <begin position="96"/>
        <end position="298"/>
    </location>
</feature>
<dbReference type="AlphaFoldDB" id="M4ZH73"/>
<reference evidence="5 6" key="1">
    <citation type="journal article" date="2013" name="Appl. Environ. Microbiol.">
        <title>Genome analysis suggests that the soil oligotrophic bacterium Agromonas oligotrophica (Bradyrhizobium oligotrophicum) is a nitrogen-fixing symbiont of Aeschynomene indica.</title>
        <authorList>
            <person name="Okubo T."/>
            <person name="Fukushima S."/>
            <person name="Itakura M."/>
            <person name="Oshima K."/>
            <person name="Longtonglang A."/>
            <person name="Teaumroong N."/>
            <person name="Mitsui H."/>
            <person name="Hattori M."/>
            <person name="Hattori R."/>
            <person name="Hattori T."/>
            <person name="Minamisawa K."/>
        </authorList>
    </citation>
    <scope>NUCLEOTIDE SEQUENCE [LARGE SCALE GENOMIC DNA]</scope>
    <source>
        <strain evidence="5 6">S58</strain>
    </source>
</reference>
<dbReference type="InterPro" id="IPR004843">
    <property type="entry name" value="Calcineurin-like_PHP"/>
</dbReference>
<protein>
    <recommendedName>
        <fullName evidence="4">Calcineurin-like phosphoesterase domain-containing protein</fullName>
    </recommendedName>
</protein>
<evidence type="ECO:0000256" key="1">
    <source>
        <dbReference type="ARBA" id="ARBA00022729"/>
    </source>
</evidence>
<keyword evidence="2" id="KW-0378">Hydrolase</keyword>
<evidence type="ECO:0000259" key="4">
    <source>
        <dbReference type="Pfam" id="PF00149"/>
    </source>
</evidence>
<evidence type="ECO:0000256" key="2">
    <source>
        <dbReference type="ARBA" id="ARBA00022801"/>
    </source>
</evidence>
<evidence type="ECO:0000313" key="6">
    <source>
        <dbReference type="Proteomes" id="UP000011841"/>
    </source>
</evidence>
<dbReference type="eggNOG" id="COG1409">
    <property type="taxonomic scope" value="Bacteria"/>
</dbReference>
<dbReference type="GO" id="GO:0016787">
    <property type="term" value="F:hydrolase activity"/>
    <property type="evidence" value="ECO:0007669"/>
    <property type="project" value="UniProtKB-KW"/>
</dbReference>
<keyword evidence="6" id="KW-1185">Reference proteome</keyword>
<sequence length="437" mass="48641">MMPDGLRRIASTFVRCPPFLRGSFLAAVVLMPWPSAPLLAQQAGDARSFADARNEAKETCPCCEYRTVSCSAGEQPVKSDLAACGKGITPDPNLVRFVVIGDFGYSKYQCEGVVSRMVQGWRKRLSVDFVITVGDDNYNSGKKSTIKRNIADHYGNFVREKKFFPTLGNHDWGTVRKDPQYAWGTPYPYLDFFDYLKQYSPNTQPPVQGRYYNVAPSPLVELFGLDSDYHEQDGTCCNSKQAGWLRDALAASKAPWKLVYFHHPPYTTAREDAPGAWMRWPFKQWCATSILTGHEHAYERLEIEGMPYFVNGLGGNPYVYDQKSCPVQPGSQKRYNGAHGAMLVVANSREMEFCFYSVKQSAPIDVYRQQVPQGCVPAPSDCQPPSDVASYCAAQPPTSEPDEPPCPTDWPGPASGRTAGSYCPVPLTRSHGDRNDN</sequence>
<dbReference type="KEGG" id="aol:S58_72480"/>
<evidence type="ECO:0000256" key="3">
    <source>
        <dbReference type="SAM" id="MobiDB-lite"/>
    </source>
</evidence>
<dbReference type="InterPro" id="IPR051558">
    <property type="entry name" value="Metallophosphoesterase_PAP"/>
</dbReference>